<evidence type="ECO:0000256" key="2">
    <source>
        <dbReference type="SAM" id="SignalP"/>
    </source>
</evidence>
<dbReference type="PROSITE" id="PS51257">
    <property type="entry name" value="PROKAR_LIPOPROTEIN"/>
    <property type="match status" value="1"/>
</dbReference>
<evidence type="ECO:0000313" key="4">
    <source>
        <dbReference type="Proteomes" id="UP000255425"/>
    </source>
</evidence>
<dbReference type="AlphaFoldDB" id="A0A380GXS2"/>
<evidence type="ECO:0000313" key="3">
    <source>
        <dbReference type="EMBL" id="SUM68121.1"/>
    </source>
</evidence>
<protein>
    <submittedName>
        <fullName evidence="3">Lipoprotein</fullName>
    </submittedName>
</protein>
<keyword evidence="3" id="KW-0449">Lipoprotein</keyword>
<dbReference type="EMBL" id="UHDZ01000001">
    <property type="protein sequence ID" value="SUM68121.1"/>
    <property type="molecule type" value="Genomic_DNA"/>
</dbReference>
<dbReference type="GeneID" id="63935088"/>
<evidence type="ECO:0000256" key="1">
    <source>
        <dbReference type="SAM" id="MobiDB-lite"/>
    </source>
</evidence>
<feature type="compositionally biased region" description="Basic and acidic residues" evidence="1">
    <location>
        <begin position="204"/>
        <end position="215"/>
    </location>
</feature>
<dbReference type="Proteomes" id="UP000255425">
    <property type="component" value="Unassembled WGS sequence"/>
</dbReference>
<accession>A0A380GXS2</accession>
<name>A0A380GXS2_9STAP</name>
<keyword evidence="2" id="KW-0732">Signal</keyword>
<reference evidence="3 4" key="1">
    <citation type="submission" date="2018-06" db="EMBL/GenBank/DDBJ databases">
        <authorList>
            <consortium name="Pathogen Informatics"/>
            <person name="Doyle S."/>
        </authorList>
    </citation>
    <scope>NUCLEOTIDE SEQUENCE [LARGE SCALE GENOMIC DNA]</scope>
    <source>
        <strain evidence="3 4">NCTC11807</strain>
    </source>
</reference>
<feature type="compositionally biased region" description="Basic and acidic residues" evidence="1">
    <location>
        <begin position="32"/>
        <end position="52"/>
    </location>
</feature>
<feature type="signal peptide" evidence="2">
    <location>
        <begin position="1"/>
        <end position="21"/>
    </location>
</feature>
<feature type="compositionally biased region" description="Basic and acidic residues" evidence="1">
    <location>
        <begin position="261"/>
        <end position="270"/>
    </location>
</feature>
<feature type="region of interest" description="Disordered" evidence="1">
    <location>
        <begin position="24"/>
        <end position="63"/>
    </location>
</feature>
<organism evidence="3 4">
    <name type="scientific">Staphylococcus saccharolyticus</name>
    <dbReference type="NCBI Taxonomy" id="33028"/>
    <lineage>
        <taxon>Bacteria</taxon>
        <taxon>Bacillati</taxon>
        <taxon>Bacillota</taxon>
        <taxon>Bacilli</taxon>
        <taxon>Bacillales</taxon>
        <taxon>Staphylococcaceae</taxon>
        <taxon>Staphylococcus</taxon>
    </lineage>
</organism>
<sequence>MKKIARACLVTTLLVSGCSLGDSNDNKGSSKVSDDNHQSSKKNNESQHKGISNEDNNINSEQQNTYSDTYYSKVWLTALDSYRNNNDIQFDDLKIQHADASGKLLDPYHPKESARFPEGTELLSASVSAAGAVFYKNNGDGTITIYNFPSQFQGSWRSADYSKKESQRIIDEAQTVKLYDASDSEINQISVLMSSESTSYGDPTDTKSNSENDDHLDNLIVTRSNVIDLVEEYEGHKLDMSTYTYKEPEKGSDGNWGFSFTDKDGHLDGS</sequence>
<feature type="chain" id="PRO_5039092170" evidence="2">
    <location>
        <begin position="22"/>
        <end position="270"/>
    </location>
</feature>
<keyword evidence="4" id="KW-1185">Reference proteome</keyword>
<gene>
    <name evidence="3" type="ORF">NCTC11807_00428</name>
</gene>
<proteinExistence type="predicted"/>
<feature type="region of interest" description="Disordered" evidence="1">
    <location>
        <begin position="249"/>
        <end position="270"/>
    </location>
</feature>
<feature type="compositionally biased region" description="Polar residues" evidence="1">
    <location>
        <begin position="193"/>
        <end position="203"/>
    </location>
</feature>
<feature type="region of interest" description="Disordered" evidence="1">
    <location>
        <begin position="193"/>
        <end position="215"/>
    </location>
</feature>
<feature type="compositionally biased region" description="Polar residues" evidence="1">
    <location>
        <begin position="53"/>
        <end position="63"/>
    </location>
</feature>
<dbReference type="RefSeq" id="WP_115312620.1">
    <property type="nucleotide sequence ID" value="NZ_CP066042.1"/>
</dbReference>